<dbReference type="PANTHER" id="PTHR33055:SF13">
    <property type="entry name" value="TRANSPOSASE"/>
    <property type="match status" value="1"/>
</dbReference>
<evidence type="ECO:0000259" key="2">
    <source>
        <dbReference type="Pfam" id="PF01548"/>
    </source>
</evidence>
<dbReference type="InterPro" id="IPR002525">
    <property type="entry name" value="Transp_IS110-like_N"/>
</dbReference>
<reference evidence="4" key="1">
    <citation type="submission" date="2016-10" db="EMBL/GenBank/DDBJ databases">
        <authorList>
            <person name="de Groot N.N."/>
        </authorList>
    </citation>
    <scope>NUCLEOTIDE SEQUENCE</scope>
</reference>
<accession>A0A1W1D289</accession>
<dbReference type="InterPro" id="IPR003346">
    <property type="entry name" value="Transposase_20"/>
</dbReference>
<dbReference type="Pfam" id="PF02371">
    <property type="entry name" value="Transposase_20"/>
    <property type="match status" value="1"/>
</dbReference>
<dbReference type="AlphaFoldDB" id="A0A1W1D289"/>
<evidence type="ECO:0000256" key="1">
    <source>
        <dbReference type="SAM" id="Coils"/>
    </source>
</evidence>
<feature type="domain" description="Transposase IS116/IS110/IS902 C-terminal" evidence="3">
    <location>
        <begin position="283"/>
        <end position="365"/>
    </location>
</feature>
<feature type="domain" description="Transposase IS110-like N-terminal" evidence="2">
    <location>
        <begin position="5"/>
        <end position="162"/>
    </location>
</feature>
<gene>
    <name evidence="4" type="ORF">MNB_SM-3-1458</name>
</gene>
<protein>
    <submittedName>
        <fullName evidence="4">Mobile element protein</fullName>
    </submittedName>
</protein>
<dbReference type="EMBL" id="FPHP01000003">
    <property type="protein sequence ID" value="SFV74743.1"/>
    <property type="molecule type" value="Genomic_DNA"/>
</dbReference>
<name>A0A1W1D289_9ZZZZ</name>
<proteinExistence type="predicted"/>
<dbReference type="GO" id="GO:0006281">
    <property type="term" value="P:DNA repair"/>
    <property type="evidence" value="ECO:0007669"/>
    <property type="project" value="InterPro"/>
</dbReference>
<dbReference type="GO" id="GO:0003677">
    <property type="term" value="F:DNA binding"/>
    <property type="evidence" value="ECO:0007669"/>
    <property type="project" value="InterPro"/>
</dbReference>
<dbReference type="GO" id="GO:0006313">
    <property type="term" value="P:DNA transposition"/>
    <property type="evidence" value="ECO:0007669"/>
    <property type="project" value="InterPro"/>
</dbReference>
<dbReference type="InterPro" id="IPR011257">
    <property type="entry name" value="DNA_glycosylase"/>
</dbReference>
<dbReference type="NCBIfam" id="NF033542">
    <property type="entry name" value="transpos_IS110"/>
    <property type="match status" value="1"/>
</dbReference>
<keyword evidence="1" id="KW-0175">Coiled coil</keyword>
<dbReference type="SUPFAM" id="SSF48150">
    <property type="entry name" value="DNA-glycosylase"/>
    <property type="match status" value="1"/>
</dbReference>
<dbReference type="InterPro" id="IPR047650">
    <property type="entry name" value="Transpos_IS110"/>
</dbReference>
<organism evidence="4">
    <name type="scientific">hydrothermal vent metagenome</name>
    <dbReference type="NCBI Taxonomy" id="652676"/>
    <lineage>
        <taxon>unclassified sequences</taxon>
        <taxon>metagenomes</taxon>
        <taxon>ecological metagenomes</taxon>
    </lineage>
</organism>
<sequence length="412" mass="47212">MHYYVGIDIAKSFHVACVVNQDDKVIKKSLKFNNDESGFEELLLLLNSIDEVETFTIGMEATGIFFENLYLYLSEKGFNVLLLNPYQTNRFREMDSMKRVKNDNIDALMIAALIKSGRYSKAYVSEDMYQSIKSLYRHKNNLLEEMKKHKRQISTLLAVVFPEMEQVVKDPFNVTGLALLEKYPTAKHYHHASVDRILKTFRGIKGNNFNEEKAKKLLELAKHSIYQGNGVDERAYVIKSHIRVIKLLQEELKELEDEMLKLFNQQIVLDKDEEQEVMDIIDNLRTIPGVSDKTIFALISECGDLSRFKNNSHLIGYLGLYPTLEQSGNKLTYGPIAKRGAKLAKKALYQAAIAAIRHNNELNKLFRDKVSQGRAKKEAVVIVARKLAHIILAIYKNNVAYNPQRVFQASVS</sequence>
<dbReference type="GO" id="GO:0004803">
    <property type="term" value="F:transposase activity"/>
    <property type="evidence" value="ECO:0007669"/>
    <property type="project" value="InterPro"/>
</dbReference>
<evidence type="ECO:0000259" key="3">
    <source>
        <dbReference type="Pfam" id="PF02371"/>
    </source>
</evidence>
<feature type="coiled-coil region" evidence="1">
    <location>
        <begin position="132"/>
        <end position="159"/>
    </location>
</feature>
<feature type="coiled-coil region" evidence="1">
    <location>
        <begin position="238"/>
        <end position="265"/>
    </location>
</feature>
<dbReference type="Pfam" id="PF01548">
    <property type="entry name" value="DEDD_Tnp_IS110"/>
    <property type="match status" value="1"/>
</dbReference>
<evidence type="ECO:0000313" key="4">
    <source>
        <dbReference type="EMBL" id="SFV74743.1"/>
    </source>
</evidence>
<dbReference type="PANTHER" id="PTHR33055">
    <property type="entry name" value="TRANSPOSASE FOR INSERTION SEQUENCE ELEMENT IS1111A"/>
    <property type="match status" value="1"/>
</dbReference>